<keyword evidence="1" id="KW-0805">Transcription regulation</keyword>
<evidence type="ECO:0000313" key="6">
    <source>
        <dbReference type="EMBL" id="WWF06543.1"/>
    </source>
</evidence>
<dbReference type="PROSITE" id="PS51078">
    <property type="entry name" value="ICLR_ED"/>
    <property type="match status" value="1"/>
</dbReference>
<dbReference type="Gene3D" id="1.10.10.10">
    <property type="entry name" value="Winged helix-like DNA-binding domain superfamily/Winged helix DNA-binding domain"/>
    <property type="match status" value="1"/>
</dbReference>
<keyword evidence="2" id="KW-0238">DNA-binding</keyword>
<dbReference type="InterPro" id="IPR050707">
    <property type="entry name" value="HTH_MetabolicPath_Reg"/>
</dbReference>
<dbReference type="InterPro" id="IPR005471">
    <property type="entry name" value="Tscrpt_reg_IclR_N"/>
</dbReference>
<protein>
    <submittedName>
        <fullName evidence="6">IclR family transcriptional regulator</fullName>
    </submittedName>
</protein>
<dbReference type="SUPFAM" id="SSF55781">
    <property type="entry name" value="GAF domain-like"/>
    <property type="match status" value="1"/>
</dbReference>
<dbReference type="PANTHER" id="PTHR30136:SF24">
    <property type="entry name" value="HTH-TYPE TRANSCRIPTIONAL REPRESSOR ALLR"/>
    <property type="match status" value="1"/>
</dbReference>
<gene>
    <name evidence="6" type="ORF">N5P18_06655</name>
</gene>
<dbReference type="Pfam" id="PF01614">
    <property type="entry name" value="IclR_C"/>
    <property type="match status" value="1"/>
</dbReference>
<sequence>MTTATHDPHPHATVEDAYCTSTPKRAAGGGLRSVGTALDVLECFAVDSALGVSDVARRLGVAKSTAHRVLTTLAGRGFVEQDANGLYRLGLHLYELGMLSHARNGLRHVALPVMQAVAERTGHTVNLGVPDGADVVYVERIESMDGVRILGHSGRRQPAHCTSSGLVIAAFNPTVDHDRREAGFPPRARGTIRRVEDWDRALATVRKAGHAVLHSGSFTDASSVAVPIRVRGTAIGSISVLGPTPLIQPDVRRVVPLLTAAANRIAKSYQTT</sequence>
<accession>A0ABZ2FK77</accession>
<dbReference type="InterPro" id="IPR036388">
    <property type="entry name" value="WH-like_DNA-bd_sf"/>
</dbReference>
<keyword evidence="3" id="KW-0804">Transcription</keyword>
<reference evidence="6 7" key="1">
    <citation type="submission" date="2022-09" db="EMBL/GenBank/DDBJ databases">
        <title>Complete genome sequence of Janibacter terrae strain COS04-44, PCL-degrading bacteria isolated from oil spilled coast.</title>
        <authorList>
            <person name="Park H."/>
            <person name="Kim J.Y."/>
            <person name="An S.H."/>
            <person name="Lee C.M."/>
            <person name="Weon H.-Y."/>
        </authorList>
    </citation>
    <scope>NUCLEOTIDE SEQUENCE [LARGE SCALE GENOMIC DNA]</scope>
    <source>
        <strain evidence="6 7">COS04-44</strain>
    </source>
</reference>
<name>A0ABZ2FK77_9MICO</name>
<dbReference type="SUPFAM" id="SSF46785">
    <property type="entry name" value="Winged helix' DNA-binding domain"/>
    <property type="match status" value="1"/>
</dbReference>
<feature type="domain" description="HTH iclR-type" evidence="4">
    <location>
        <begin position="31"/>
        <end position="91"/>
    </location>
</feature>
<evidence type="ECO:0000256" key="2">
    <source>
        <dbReference type="ARBA" id="ARBA00023125"/>
    </source>
</evidence>
<dbReference type="InterPro" id="IPR029016">
    <property type="entry name" value="GAF-like_dom_sf"/>
</dbReference>
<evidence type="ECO:0000256" key="1">
    <source>
        <dbReference type="ARBA" id="ARBA00023015"/>
    </source>
</evidence>
<proteinExistence type="predicted"/>
<dbReference type="Pfam" id="PF09339">
    <property type="entry name" value="HTH_IclR"/>
    <property type="match status" value="1"/>
</dbReference>
<dbReference type="Proteomes" id="UP001381003">
    <property type="component" value="Chromosome"/>
</dbReference>
<evidence type="ECO:0000259" key="4">
    <source>
        <dbReference type="PROSITE" id="PS51077"/>
    </source>
</evidence>
<organism evidence="6 7">
    <name type="scientific">Janibacter terrae</name>
    <dbReference type="NCBI Taxonomy" id="103817"/>
    <lineage>
        <taxon>Bacteria</taxon>
        <taxon>Bacillati</taxon>
        <taxon>Actinomycetota</taxon>
        <taxon>Actinomycetes</taxon>
        <taxon>Micrococcales</taxon>
        <taxon>Intrasporangiaceae</taxon>
        <taxon>Janibacter</taxon>
    </lineage>
</organism>
<keyword evidence="7" id="KW-1185">Reference proteome</keyword>
<dbReference type="EMBL" id="CP104874">
    <property type="protein sequence ID" value="WWF06543.1"/>
    <property type="molecule type" value="Genomic_DNA"/>
</dbReference>
<dbReference type="PANTHER" id="PTHR30136">
    <property type="entry name" value="HELIX-TURN-HELIX TRANSCRIPTIONAL REGULATOR, ICLR FAMILY"/>
    <property type="match status" value="1"/>
</dbReference>
<feature type="domain" description="IclR-ED" evidence="5">
    <location>
        <begin position="92"/>
        <end position="271"/>
    </location>
</feature>
<dbReference type="SMART" id="SM00346">
    <property type="entry name" value="HTH_ICLR"/>
    <property type="match status" value="1"/>
</dbReference>
<dbReference type="InterPro" id="IPR036390">
    <property type="entry name" value="WH_DNA-bd_sf"/>
</dbReference>
<evidence type="ECO:0000259" key="5">
    <source>
        <dbReference type="PROSITE" id="PS51078"/>
    </source>
</evidence>
<evidence type="ECO:0000256" key="3">
    <source>
        <dbReference type="ARBA" id="ARBA00023163"/>
    </source>
</evidence>
<dbReference type="Gene3D" id="3.30.450.40">
    <property type="match status" value="1"/>
</dbReference>
<dbReference type="PROSITE" id="PS51077">
    <property type="entry name" value="HTH_ICLR"/>
    <property type="match status" value="1"/>
</dbReference>
<evidence type="ECO:0000313" key="7">
    <source>
        <dbReference type="Proteomes" id="UP001381003"/>
    </source>
</evidence>
<dbReference type="RefSeq" id="WP_338539081.1">
    <property type="nucleotide sequence ID" value="NZ_CP104874.1"/>
</dbReference>
<dbReference type="InterPro" id="IPR014757">
    <property type="entry name" value="Tscrpt_reg_IclR_C"/>
</dbReference>